<sequence length="80" mass="8769">MPYGHKIARILRPKKTDGGTAFSTDIHSKQYLRAMAALLFEINFYATSIPCSCAAGAAKIEPHAEPAGRAFIHRARLRGQ</sequence>
<accession>A0AA94HSY0</accession>
<comment type="caution">
    <text evidence="1">The sequence shown here is derived from an EMBL/GenBank/DDBJ whole genome shotgun (WGS) entry which is preliminary data.</text>
</comment>
<name>A0AA94HSY0_DESDE</name>
<organism evidence="1 2">
    <name type="scientific">Desulfovibrio desulfuricans</name>
    <dbReference type="NCBI Taxonomy" id="876"/>
    <lineage>
        <taxon>Bacteria</taxon>
        <taxon>Pseudomonadati</taxon>
        <taxon>Thermodesulfobacteriota</taxon>
        <taxon>Desulfovibrionia</taxon>
        <taxon>Desulfovibrionales</taxon>
        <taxon>Desulfovibrionaceae</taxon>
        <taxon>Desulfovibrio</taxon>
    </lineage>
</organism>
<evidence type="ECO:0000313" key="1">
    <source>
        <dbReference type="EMBL" id="SFW49282.1"/>
    </source>
</evidence>
<gene>
    <name evidence="1" type="ORF">SAMN02910291_01535</name>
</gene>
<evidence type="ECO:0000313" key="2">
    <source>
        <dbReference type="Proteomes" id="UP000182680"/>
    </source>
</evidence>
<dbReference type="Proteomes" id="UP000182680">
    <property type="component" value="Unassembled WGS sequence"/>
</dbReference>
<dbReference type="AlphaFoldDB" id="A0AA94HSY0"/>
<dbReference type="EMBL" id="FPIW01000024">
    <property type="protein sequence ID" value="SFW49282.1"/>
    <property type="molecule type" value="Genomic_DNA"/>
</dbReference>
<proteinExistence type="predicted"/>
<reference evidence="2" key="1">
    <citation type="submission" date="2016-11" db="EMBL/GenBank/DDBJ databases">
        <authorList>
            <person name="Jaros S."/>
            <person name="Januszkiewicz K."/>
            <person name="Wedrychowicz H."/>
        </authorList>
    </citation>
    <scope>NUCLEOTIDE SEQUENCE [LARGE SCALE GENOMIC DNA]</scope>
    <source>
        <strain evidence="2">DSM 7057</strain>
    </source>
</reference>
<protein>
    <submittedName>
        <fullName evidence="1">Uncharacterized protein</fullName>
    </submittedName>
</protein>